<dbReference type="Gene3D" id="3.40.50.300">
    <property type="entry name" value="P-loop containing nucleotide triphosphate hydrolases"/>
    <property type="match status" value="1"/>
</dbReference>
<accession>I4ABY7</accession>
<dbReference type="Proteomes" id="UP000006053">
    <property type="component" value="Chromosome"/>
</dbReference>
<dbReference type="OrthoDB" id="2665969at2"/>
<proteinExistence type="predicted"/>
<dbReference type="eggNOG" id="COG5001">
    <property type="taxonomic scope" value="Bacteria"/>
</dbReference>
<dbReference type="HOGENOM" id="CLU_439877_0_0_9"/>
<evidence type="ECO:0000313" key="2">
    <source>
        <dbReference type="Proteomes" id="UP000006053"/>
    </source>
</evidence>
<dbReference type="STRING" id="756499.Desde_3181"/>
<gene>
    <name evidence="1" type="ordered locus">Desde_3181</name>
</gene>
<protein>
    <submittedName>
        <fullName evidence="1">CobQ/CobB/MinD/ParA nucleotide binding domain-containing protein</fullName>
    </submittedName>
</protein>
<reference evidence="1 2" key="2">
    <citation type="journal article" date="2015" name="J. Bacteriol.">
        <title>Genomic, proteomic, and biochemical analysis of the organohalide respiratory pathway in Desulfitobacterium dehalogenans.</title>
        <authorList>
            <person name="Kruse T."/>
            <person name="van de Pas B.A."/>
            <person name="Atteia A."/>
            <person name="Krab K."/>
            <person name="Hagen W.R."/>
            <person name="Goodwin L."/>
            <person name="Chain P."/>
            <person name="Boeren S."/>
            <person name="Maphosa F."/>
            <person name="Schraa G."/>
            <person name="de Vos W.M."/>
            <person name="van der Oost J."/>
            <person name="Smidt H."/>
            <person name="Stams A.J."/>
        </authorList>
    </citation>
    <scope>NUCLEOTIDE SEQUENCE [LARGE SCALE GENOMIC DNA]</scope>
    <source>
        <strain evidence="2">ATCC 51507 / DSM 9161 / JW/IU-DC1</strain>
    </source>
</reference>
<evidence type="ECO:0000313" key="1">
    <source>
        <dbReference type="EMBL" id="AFM01472.1"/>
    </source>
</evidence>
<reference evidence="2" key="1">
    <citation type="submission" date="2012-06" db="EMBL/GenBank/DDBJ databases">
        <title>Complete sequence of Desulfitobacterium dehalogenans ATCC 51507.</title>
        <authorList>
            <person name="Lucas S."/>
            <person name="Han J."/>
            <person name="Lapidus A."/>
            <person name="Cheng J.-F."/>
            <person name="Goodwin L."/>
            <person name="Pitluck S."/>
            <person name="Peters L."/>
            <person name="Ovchinnikova G."/>
            <person name="Teshima H."/>
            <person name="Detter J.C."/>
            <person name="Han C."/>
            <person name="Tapia R."/>
            <person name="Land M."/>
            <person name="Hauser L."/>
            <person name="Kyrpides N."/>
            <person name="Ivanova N."/>
            <person name="Pagani I."/>
            <person name="Kruse T."/>
            <person name="de Vos W.M."/>
            <person name="Smidt H."/>
            <person name="Woyke T."/>
        </authorList>
    </citation>
    <scope>NUCLEOTIDE SEQUENCE [LARGE SCALE GENOMIC DNA]</scope>
    <source>
        <strain evidence="2">ATCC 51507 / DSM 9161 / JW/IU-DC1</strain>
    </source>
</reference>
<keyword evidence="2" id="KW-1185">Reference proteome</keyword>
<dbReference type="RefSeq" id="WP_014794952.1">
    <property type="nucleotide sequence ID" value="NC_018017.1"/>
</dbReference>
<dbReference type="InterPro" id="IPR027417">
    <property type="entry name" value="P-loop_NTPase"/>
</dbReference>
<organism evidence="1 2">
    <name type="scientific">Desulfitobacterium dehalogenans (strain ATCC 51507 / DSM 9161 / JW/IU-DC1)</name>
    <dbReference type="NCBI Taxonomy" id="756499"/>
    <lineage>
        <taxon>Bacteria</taxon>
        <taxon>Bacillati</taxon>
        <taxon>Bacillota</taxon>
        <taxon>Clostridia</taxon>
        <taxon>Eubacteriales</taxon>
        <taxon>Desulfitobacteriaceae</taxon>
        <taxon>Desulfitobacterium</taxon>
    </lineage>
</organism>
<dbReference type="EMBL" id="CP003348">
    <property type="protein sequence ID" value="AFM01472.1"/>
    <property type="molecule type" value="Genomic_DNA"/>
</dbReference>
<sequence length="621" mass="70631">MLLFLTSNLNLNLFDFVQDETLPVKKISGEFNLKKFVIRDMRSFSHIRFIAIDHQALNDTDEEIMEAILGFRAMYDARIIYLAVGMKPGEKLLENLYEAGVRNFITAVDHEMMLQEIMESISPKGMRIQKVEKFKPRPTEEVSKKTKLKKPKAESDKPIAKKEVLRINKVKAAGNEIKSDLEHEERKGVTICAAGIAEETGATTNALNLACFLADLGARVSYIVCDPEKSLDWLVHYNVNINVQPIEHKRIHFFTIQDNVNLLDYDFNVLDLGHIFKTTQITNAFNGSNVRLLTIDYRAYELEDLTKILEPLEKSDLMFLFASEEDQKIITNVVKNYSHSIYFSEGSPSPEFFNPKPNRMIWADIMRDYMDEINIPFADDSVEEENKEMVSSRIKNLIEIPESFKKAASVSKEVISTLSIKTELKWKEEKVSKAGPSIVEGPMKSLMGLVIWVWAERGRETTYTVSHLAQVIAGSIPVLILDGNFENPCLKRYYPCPKPGPGWETSWLKKTPGIPPSVKHTYVNGNLNAWPLLEAVTVEQSEIVDMWNVALYYHRSQQRLLIVDGGGTPPPEDADINLYIGKRTEEKEDAKTIFITEDMDGDIGDIEGILNYLLQKTECSC</sequence>
<name>I4ABY7_DESDJ</name>
<dbReference type="KEGG" id="ddh:Desde_3181"/>
<dbReference type="SUPFAM" id="SSF52540">
    <property type="entry name" value="P-loop containing nucleoside triphosphate hydrolases"/>
    <property type="match status" value="1"/>
</dbReference>
<dbReference type="AlphaFoldDB" id="I4ABY7"/>